<proteinExistence type="predicted"/>
<dbReference type="Gene3D" id="3.40.50.2300">
    <property type="match status" value="1"/>
</dbReference>
<dbReference type="PANTHER" id="PTHR35271">
    <property type="entry name" value="ABC TRANSPORTER, SUBSTRATE-BINDING LIPOPROTEIN-RELATED"/>
    <property type="match status" value="1"/>
</dbReference>
<dbReference type="PANTHER" id="PTHR35271:SF1">
    <property type="entry name" value="ABC TRANSPORTER, SUBSTRATE-BINDING LIPOPROTEIN"/>
    <property type="match status" value="1"/>
</dbReference>
<accession>A0A645C4R3</accession>
<reference evidence="1" key="1">
    <citation type="submission" date="2019-08" db="EMBL/GenBank/DDBJ databases">
        <authorList>
            <person name="Kucharzyk K."/>
            <person name="Murdoch R.W."/>
            <person name="Higgins S."/>
            <person name="Loffler F."/>
        </authorList>
    </citation>
    <scope>NUCLEOTIDE SEQUENCE</scope>
</reference>
<dbReference type="CDD" id="cd06325">
    <property type="entry name" value="PBP1_ABC_unchar_transporter"/>
    <property type="match status" value="1"/>
</dbReference>
<dbReference type="EMBL" id="VSSQ01024855">
    <property type="protein sequence ID" value="MPM72619.1"/>
    <property type="molecule type" value="Genomic_DNA"/>
</dbReference>
<name>A0A645C4R3_9ZZZZ</name>
<dbReference type="SUPFAM" id="SSF53822">
    <property type="entry name" value="Periplasmic binding protein-like I"/>
    <property type="match status" value="1"/>
</dbReference>
<evidence type="ECO:0000313" key="1">
    <source>
        <dbReference type="EMBL" id="MPM72619.1"/>
    </source>
</evidence>
<sequence>MAAYSAAKEAGIPVIFSAVSDPVSAGLAASLDAPNTGATGTSDALNLEGQLKMIRALMPNATSVGVLYTTSEPNSVSHLAKFKELAPKYNFTVEEVGITDASEVAAGAAALVAKGVSCVNNFTDNNVVNNLSVLLNATNAANIPVFGSEQEQVKNGCVASETLDYVALGVTTGSMAAQVLKGADVKTMPVSVVTDSKPVYSKTNCDKFGITIPEEYKGATNLD</sequence>
<protein>
    <recommendedName>
        <fullName evidence="2">ABC transporter substrate-binding protein</fullName>
    </recommendedName>
</protein>
<dbReference type="InterPro" id="IPR007487">
    <property type="entry name" value="ABC_transpt-TYRBP-like"/>
</dbReference>
<dbReference type="Pfam" id="PF04392">
    <property type="entry name" value="ABC_sub_bind"/>
    <property type="match status" value="1"/>
</dbReference>
<dbReference type="InterPro" id="IPR028082">
    <property type="entry name" value="Peripla_BP_I"/>
</dbReference>
<comment type="caution">
    <text evidence="1">The sequence shown here is derived from an EMBL/GenBank/DDBJ whole genome shotgun (WGS) entry which is preliminary data.</text>
</comment>
<gene>
    <name evidence="1" type="ORF">SDC9_119595</name>
</gene>
<organism evidence="1">
    <name type="scientific">bioreactor metagenome</name>
    <dbReference type="NCBI Taxonomy" id="1076179"/>
    <lineage>
        <taxon>unclassified sequences</taxon>
        <taxon>metagenomes</taxon>
        <taxon>ecological metagenomes</taxon>
    </lineage>
</organism>
<dbReference type="AlphaFoldDB" id="A0A645C4R3"/>
<evidence type="ECO:0008006" key="2">
    <source>
        <dbReference type="Google" id="ProtNLM"/>
    </source>
</evidence>